<dbReference type="SUPFAM" id="SSF48726">
    <property type="entry name" value="Immunoglobulin"/>
    <property type="match status" value="2"/>
</dbReference>
<evidence type="ECO:0000313" key="3">
    <source>
        <dbReference type="EMBL" id="CAG2232407.1"/>
    </source>
</evidence>
<dbReference type="EMBL" id="CAJPWZ010002182">
    <property type="protein sequence ID" value="CAG2232407.1"/>
    <property type="molecule type" value="Genomic_DNA"/>
</dbReference>
<dbReference type="Pfam" id="PF07679">
    <property type="entry name" value="I-set"/>
    <property type="match status" value="1"/>
</dbReference>
<dbReference type="Gene3D" id="2.60.40.10">
    <property type="entry name" value="Immunoglobulins"/>
    <property type="match status" value="1"/>
</dbReference>
<reference evidence="3" key="1">
    <citation type="submission" date="2021-03" db="EMBL/GenBank/DDBJ databases">
        <authorList>
            <person name="Bekaert M."/>
        </authorList>
    </citation>
    <scope>NUCLEOTIDE SEQUENCE</scope>
</reference>
<evidence type="ECO:0000313" key="4">
    <source>
        <dbReference type="Proteomes" id="UP000683360"/>
    </source>
</evidence>
<dbReference type="Proteomes" id="UP000683360">
    <property type="component" value="Unassembled WGS sequence"/>
</dbReference>
<name>A0A8S3TFJ1_MYTED</name>
<dbReference type="AlphaFoldDB" id="A0A8S3TFJ1"/>
<comment type="caution">
    <text evidence="3">The sequence shown here is derived from an EMBL/GenBank/DDBJ whole genome shotgun (WGS) entry which is preliminary data.</text>
</comment>
<dbReference type="OrthoDB" id="6101791at2759"/>
<evidence type="ECO:0000256" key="1">
    <source>
        <dbReference type="SAM" id="MobiDB-lite"/>
    </source>
</evidence>
<proteinExistence type="predicted"/>
<dbReference type="InterPro" id="IPR036179">
    <property type="entry name" value="Ig-like_dom_sf"/>
</dbReference>
<gene>
    <name evidence="3" type="ORF">MEDL_45150</name>
</gene>
<organism evidence="3 4">
    <name type="scientific">Mytilus edulis</name>
    <name type="common">Blue mussel</name>
    <dbReference type="NCBI Taxonomy" id="6550"/>
    <lineage>
        <taxon>Eukaryota</taxon>
        <taxon>Metazoa</taxon>
        <taxon>Spiralia</taxon>
        <taxon>Lophotrochozoa</taxon>
        <taxon>Mollusca</taxon>
        <taxon>Bivalvia</taxon>
        <taxon>Autobranchia</taxon>
        <taxon>Pteriomorphia</taxon>
        <taxon>Mytilida</taxon>
        <taxon>Mytiloidea</taxon>
        <taxon>Mytilidae</taxon>
        <taxon>Mytilinae</taxon>
        <taxon>Mytilus</taxon>
    </lineage>
</organism>
<dbReference type="InterPro" id="IPR013783">
    <property type="entry name" value="Ig-like_fold"/>
</dbReference>
<accession>A0A8S3TFJ1</accession>
<keyword evidence="4" id="KW-1185">Reference proteome</keyword>
<sequence length="151" mass="16586">MFDDGYRTQVILVLPSEVESEKYKGGNISNPTLLIKNLTKKDEGLYKCSATNMFGTGENNFTRLFVQGNTPISNIPRLEYTGELKSFIIVGCIITSPDAALTSVSWTFDNGSTTPIVINIPPHDNNGKYQGGNVTDPSLHIRNLTKSDEGR</sequence>
<protein>
    <recommendedName>
        <fullName evidence="2">Immunoglobulin I-set domain-containing protein</fullName>
    </recommendedName>
</protein>
<evidence type="ECO:0000259" key="2">
    <source>
        <dbReference type="Pfam" id="PF07679"/>
    </source>
</evidence>
<dbReference type="InterPro" id="IPR013098">
    <property type="entry name" value="Ig_I-set"/>
</dbReference>
<feature type="region of interest" description="Disordered" evidence="1">
    <location>
        <begin position="123"/>
        <end position="151"/>
    </location>
</feature>
<feature type="domain" description="Immunoglobulin I-set" evidence="2">
    <location>
        <begin position="29"/>
        <end position="61"/>
    </location>
</feature>